<comment type="caution">
    <text evidence="1">The sequence shown here is derived from an EMBL/GenBank/DDBJ whole genome shotgun (WGS) entry which is preliminary data.</text>
</comment>
<evidence type="ECO:0000313" key="1">
    <source>
        <dbReference type="EMBL" id="GLW53953.1"/>
    </source>
</evidence>
<dbReference type="RefSeq" id="WP_033251388.1">
    <property type="nucleotide sequence ID" value="NZ_BSRX01000009.1"/>
</dbReference>
<dbReference type="EMBL" id="BSRX01000009">
    <property type="protein sequence ID" value="GLW53953.1"/>
    <property type="molecule type" value="Genomic_DNA"/>
</dbReference>
<dbReference type="OrthoDB" id="4339093at2"/>
<accession>A0A9W6UN61</accession>
<evidence type="ECO:0000313" key="2">
    <source>
        <dbReference type="Proteomes" id="UP001165143"/>
    </source>
</evidence>
<dbReference type="Proteomes" id="UP001165143">
    <property type="component" value="Unassembled WGS sequence"/>
</dbReference>
<reference evidence="1" key="1">
    <citation type="submission" date="2023-02" db="EMBL/GenBank/DDBJ databases">
        <title>Kitasatospora phosalacinea NBRC 14362.</title>
        <authorList>
            <person name="Ichikawa N."/>
            <person name="Sato H."/>
            <person name="Tonouchi N."/>
        </authorList>
    </citation>
    <scope>NUCLEOTIDE SEQUENCE</scope>
    <source>
        <strain evidence="1">NBRC 14362</strain>
    </source>
</reference>
<proteinExistence type="predicted"/>
<organism evidence="1 2">
    <name type="scientific">Kitasatospora phosalacinea</name>
    <dbReference type="NCBI Taxonomy" id="2065"/>
    <lineage>
        <taxon>Bacteria</taxon>
        <taxon>Bacillati</taxon>
        <taxon>Actinomycetota</taxon>
        <taxon>Actinomycetes</taxon>
        <taxon>Kitasatosporales</taxon>
        <taxon>Streptomycetaceae</taxon>
        <taxon>Kitasatospora</taxon>
    </lineage>
</organism>
<sequence>MSAPTPGTRPDVEALLFLVAQAERGPLLPIEADLLREAVRDMDRYRRWCEQWSDLHMRLRRTAAQRLRALRRALVRAQHGRAVEAELARVRAEQVPTDPQQYEQLLAAQLLDGWTVARAAARLDPVTRRHLADVVVNTANTTSVPAP</sequence>
<name>A0A9W6UN61_9ACTN</name>
<dbReference type="AlphaFoldDB" id="A0A9W6UN61"/>
<protein>
    <submittedName>
        <fullName evidence="1">Uncharacterized protein</fullName>
    </submittedName>
</protein>
<gene>
    <name evidence="1" type="ORF">Kpho01_19640</name>
</gene>